<protein>
    <submittedName>
        <fullName evidence="2">Uncharacterized protein</fullName>
    </submittedName>
</protein>
<sequence length="110" mass="12082">MAIRRLPDISQQANARTEEWLPGQPQVRVLRQDPVKPVPEGTVVAMLYRVTGYVPDCDGSLMARLEPIDVTGESLGDEEPAQGLYPDSCWVLDAPGDLAQLAHDNALEEK</sequence>
<organism evidence="2 3">
    <name type="scientific">Saccharopolyspora taberi</name>
    <dbReference type="NCBI Taxonomy" id="60895"/>
    <lineage>
        <taxon>Bacteria</taxon>
        <taxon>Bacillati</taxon>
        <taxon>Actinomycetota</taxon>
        <taxon>Actinomycetes</taxon>
        <taxon>Pseudonocardiales</taxon>
        <taxon>Pseudonocardiaceae</taxon>
        <taxon>Saccharopolyspora</taxon>
    </lineage>
</organism>
<feature type="region of interest" description="Disordered" evidence="1">
    <location>
        <begin position="1"/>
        <end position="20"/>
    </location>
</feature>
<evidence type="ECO:0000313" key="2">
    <source>
        <dbReference type="EMBL" id="GAA2783121.1"/>
    </source>
</evidence>
<name>A0ABN3V889_9PSEU</name>
<accession>A0ABN3V889</accession>
<proteinExistence type="predicted"/>
<dbReference type="RefSeq" id="WP_344678867.1">
    <property type="nucleotide sequence ID" value="NZ_BAAAUX010000009.1"/>
</dbReference>
<evidence type="ECO:0000256" key="1">
    <source>
        <dbReference type="SAM" id="MobiDB-lite"/>
    </source>
</evidence>
<dbReference type="Proteomes" id="UP001500979">
    <property type="component" value="Unassembled WGS sequence"/>
</dbReference>
<evidence type="ECO:0000313" key="3">
    <source>
        <dbReference type="Proteomes" id="UP001500979"/>
    </source>
</evidence>
<gene>
    <name evidence="2" type="ORF">GCM10010470_16370</name>
</gene>
<reference evidence="2 3" key="1">
    <citation type="journal article" date="2019" name="Int. J. Syst. Evol. Microbiol.">
        <title>The Global Catalogue of Microorganisms (GCM) 10K type strain sequencing project: providing services to taxonomists for standard genome sequencing and annotation.</title>
        <authorList>
            <consortium name="The Broad Institute Genomics Platform"/>
            <consortium name="The Broad Institute Genome Sequencing Center for Infectious Disease"/>
            <person name="Wu L."/>
            <person name="Ma J."/>
        </authorList>
    </citation>
    <scope>NUCLEOTIDE SEQUENCE [LARGE SCALE GENOMIC DNA]</scope>
    <source>
        <strain evidence="2 3">JCM 9383</strain>
    </source>
</reference>
<dbReference type="EMBL" id="BAAAUX010000009">
    <property type="protein sequence ID" value="GAA2783121.1"/>
    <property type="molecule type" value="Genomic_DNA"/>
</dbReference>
<comment type="caution">
    <text evidence="2">The sequence shown here is derived from an EMBL/GenBank/DDBJ whole genome shotgun (WGS) entry which is preliminary data.</text>
</comment>
<keyword evidence="3" id="KW-1185">Reference proteome</keyword>